<dbReference type="PANTHER" id="PTHR43172">
    <property type="entry name" value="ADENYLOSUCCINATE LYASE"/>
    <property type="match status" value="1"/>
</dbReference>
<dbReference type="InterPro" id="IPR038732">
    <property type="entry name" value="HpyO/CreE_NAD-binding"/>
</dbReference>
<dbReference type="CDD" id="cd01597">
    <property type="entry name" value="pCLME"/>
    <property type="match status" value="1"/>
</dbReference>
<dbReference type="InterPro" id="IPR019468">
    <property type="entry name" value="AdenyloSucc_lyase_C"/>
</dbReference>
<keyword evidence="6" id="KW-1185">Reference proteome</keyword>
<dbReference type="Gene3D" id="1.20.200.10">
    <property type="entry name" value="Fumarase/aspartase (Central domain)"/>
    <property type="match status" value="1"/>
</dbReference>
<evidence type="ECO:0000256" key="1">
    <source>
        <dbReference type="ARBA" id="ARBA00023239"/>
    </source>
</evidence>
<name>A0A2G1XKM9_STRCJ</name>
<feature type="region of interest" description="Disordered" evidence="3">
    <location>
        <begin position="645"/>
        <end position="670"/>
    </location>
</feature>
<dbReference type="SUPFAM" id="SSF48557">
    <property type="entry name" value="L-aspartase-like"/>
    <property type="match status" value="1"/>
</dbReference>
<dbReference type="Gene3D" id="1.10.40.30">
    <property type="entry name" value="Fumarase/aspartase (C-terminal domain)"/>
    <property type="match status" value="1"/>
</dbReference>
<dbReference type="PRINTS" id="PR00149">
    <property type="entry name" value="FUMRATELYASE"/>
</dbReference>
<dbReference type="SUPFAM" id="SSF51905">
    <property type="entry name" value="FAD/NAD(P)-binding domain"/>
    <property type="match status" value="1"/>
</dbReference>
<dbReference type="OrthoDB" id="3653265at2"/>
<comment type="similarity">
    <text evidence="2">Belongs to the class-II fumarase/aspartase family.</text>
</comment>
<dbReference type="InterPro" id="IPR022761">
    <property type="entry name" value="Fumarate_lyase_N"/>
</dbReference>
<accession>A0A2G1XKM9</accession>
<protein>
    <recommendedName>
        <fullName evidence="4">Adenylosuccinate lyase C-terminal domain-containing protein</fullName>
    </recommendedName>
</protein>
<dbReference type="Gene3D" id="1.10.275.10">
    <property type="entry name" value="Fumarase/aspartase (N-terminal domain)"/>
    <property type="match status" value="1"/>
</dbReference>
<dbReference type="Pfam" id="PF00206">
    <property type="entry name" value="Lyase_1"/>
    <property type="match status" value="1"/>
</dbReference>
<dbReference type="Pfam" id="PF13454">
    <property type="entry name" value="NAD_binding_9"/>
    <property type="match status" value="1"/>
</dbReference>
<gene>
    <name evidence="5" type="ORF">BLA24_11885</name>
</gene>
<dbReference type="InterPro" id="IPR000362">
    <property type="entry name" value="Fumarate_lyase_fam"/>
</dbReference>
<evidence type="ECO:0000313" key="6">
    <source>
        <dbReference type="Proteomes" id="UP000222531"/>
    </source>
</evidence>
<organism evidence="5 6">
    <name type="scientific">Streptomyces cinnamoneus</name>
    <name type="common">Streptoverticillium cinnamoneum</name>
    <dbReference type="NCBI Taxonomy" id="53446"/>
    <lineage>
        <taxon>Bacteria</taxon>
        <taxon>Bacillati</taxon>
        <taxon>Actinomycetota</taxon>
        <taxon>Actinomycetes</taxon>
        <taxon>Kitasatosporales</taxon>
        <taxon>Streptomycetaceae</taxon>
        <taxon>Streptomyces</taxon>
        <taxon>Streptomyces cinnamoneus group</taxon>
    </lineage>
</organism>
<dbReference type="InterPro" id="IPR036188">
    <property type="entry name" value="FAD/NAD-bd_sf"/>
</dbReference>
<dbReference type="EMBL" id="NHZO01000136">
    <property type="protein sequence ID" value="PHQ51776.1"/>
    <property type="molecule type" value="Genomic_DNA"/>
</dbReference>
<dbReference type="Proteomes" id="UP000222531">
    <property type="component" value="Unassembled WGS sequence"/>
</dbReference>
<dbReference type="GO" id="GO:0016829">
    <property type="term" value="F:lyase activity"/>
    <property type="evidence" value="ECO:0007669"/>
    <property type="project" value="UniProtKB-KW"/>
</dbReference>
<dbReference type="AlphaFoldDB" id="A0A2G1XKM9"/>
<evidence type="ECO:0000313" key="5">
    <source>
        <dbReference type="EMBL" id="PHQ51776.1"/>
    </source>
</evidence>
<dbReference type="SMART" id="SM00998">
    <property type="entry name" value="ADSL_C"/>
    <property type="match status" value="1"/>
</dbReference>
<reference evidence="5 6" key="1">
    <citation type="journal article" date="2017" name="Biochemistry">
        <title>Identification of the Biosynthetic Pathway for the Antibiotic Bicyclomycin.</title>
        <authorList>
            <person name="Patteson J."/>
            <person name="Cai W."/>
            <person name="Johnson R.A."/>
            <person name="Santa Maria K."/>
            <person name="Li B."/>
        </authorList>
    </citation>
    <scope>NUCLEOTIDE SEQUENCE [LARGE SCALE GENOMIC DNA]</scope>
    <source>
        <strain evidence="5 6">ATCC 21532</strain>
    </source>
</reference>
<evidence type="ECO:0000259" key="4">
    <source>
        <dbReference type="SMART" id="SM00998"/>
    </source>
</evidence>
<dbReference type="PANTHER" id="PTHR43172:SF2">
    <property type="entry name" value="ADENYLOSUCCINATE LYASE C-TERMINAL DOMAIN-CONTAINING PROTEIN"/>
    <property type="match status" value="1"/>
</dbReference>
<keyword evidence="1" id="KW-0456">Lyase</keyword>
<dbReference type="InterPro" id="IPR024083">
    <property type="entry name" value="Fumarase/histidase_N"/>
</dbReference>
<dbReference type="InterPro" id="IPR008948">
    <property type="entry name" value="L-Aspartase-like"/>
</dbReference>
<evidence type="ECO:0000256" key="3">
    <source>
        <dbReference type="SAM" id="MobiDB-lite"/>
    </source>
</evidence>
<evidence type="ECO:0000256" key="2">
    <source>
        <dbReference type="ARBA" id="ARBA00034772"/>
    </source>
</evidence>
<comment type="caution">
    <text evidence="5">The sequence shown here is derived from an EMBL/GenBank/DDBJ whole genome shotgun (WGS) entry which is preliminary data.</text>
</comment>
<proteinExistence type="inferred from homology"/>
<feature type="domain" description="Adenylosuccinate lyase C-terminal" evidence="4">
    <location>
        <begin position="1052"/>
        <end position="1127"/>
    </location>
</feature>
<dbReference type="Pfam" id="PF10397">
    <property type="entry name" value="ADSL_C"/>
    <property type="match status" value="1"/>
</dbReference>
<sequence>MESDALRVCLVGAGPRGLSVLERLCANERKSALHTAVTVHVVDPARPGAGQVWRTGQSRHLLMNTVASQVTVFTDDSVEIEGPVETGPSLYEWAAAVAAAGGPPGPDGDVRPGAIDAELLAETRRLTPDSYPTRALYGRYLEDVFDQVVAQAPPHVSVVVHRRRAVGLEGDGDAQTVLLADGSRLSGLDAVVLAQGHVPELPDARAVHTARQARSRGLLLVPPGNPADADLSAVQPGEPVLLRGLGLNFFDHLALFTLGRGGSFERGAGGRLVYRPSGREPLLYAGSRRGVPYHARGRNEKGAHGRYEPRLLTLAEALRLRGVRGGTGRQRFEADLWPLISREVEAVYYRTLLADRLPDGEAEHFAEQYLGTAGARQREDLLTRYALTGGERWDWDLIERPYGARRFTGRADFRAWLLEHLAADVAHAEAGNVSGPLKAALDVLRDLRNEIRTAVDHGGLEGDSHRDALEKWYTPLNAYLSIGPPASRIEELVAVMDAGLLEMTGPASRMGLAPDGSAFVADSPVVPGEPIRARVLVEARLHQPDLRRTADPLLRGLLEGGSARPYAVAASGGAPYETGGLAVTERPYHVVDARGRPHPRRFAYGVPTEAVHWVTAAGIRPGVNSVTLGDSDAIARAVLDLQPAAPLSRTPKTEETTVDDTTADGPRTNALPHLLDSGLLSPVRAGTPVEAAVSDAAWIQAMLDAEAALARTQARLGTVPASAAAAITAAARADLLDARELALACRETANPVVGLIAAFTDVVAAEDPAAAPYVHRGSTSQDILDTGMMLVAARALRLIRTDLARVTAALARLAAEHRDTPMAGRTLALQAVPITFGLKAAGWLQLVREADERLAALLDTGLPVSLGGAAGTLAGYLEHAAEAHQGPGWDAPAYLARLTATFADETGLARPALPWHVLRTPVATLGAALALTTGALGKMAVDVQTLCRDEIAELAEPAVAGRGASSAMPHKRNPVLATLIRSAALQTPALASVLGASLLSEDERSAGAWHAEWEPLRQCLRLAGGAAHTAAELTEGLQVRADRMRGNLTLTGGRIASERLSAHLTPRLGKSAARRLLDEATARTARTGRPLDSDPELLDLLPPEELRALLDPAAYTGAAGALVDEALAGGGAERVG</sequence>